<dbReference type="CDD" id="cd00033">
    <property type="entry name" value="CCP"/>
    <property type="match status" value="2"/>
</dbReference>
<dbReference type="PROSITE" id="PS50923">
    <property type="entry name" value="SUSHI"/>
    <property type="match status" value="2"/>
</dbReference>
<reference evidence="8" key="1">
    <citation type="submission" date="2023-08" db="EMBL/GenBank/DDBJ databases">
        <title>Pelteobagrus vachellii genome.</title>
        <authorList>
            <person name="Liu H."/>
        </authorList>
    </citation>
    <scope>NUCLEOTIDE SEQUENCE</scope>
    <source>
        <strain evidence="8">PRFRI_2022a</strain>
        <tissue evidence="8">Muscle</tissue>
    </source>
</reference>
<sequence>MESSLFVLYLFFLARVYTSAFDEITCSPPVAKENIIVDGLPDNDDLLRYGHQLQFTCKSGFKLVGQKDVTCGENGVWNHPSPICEANKDCVAPPYVEFADITTLQKSHYSSGESVKYMCQNLYTLSGQSYKTCTHGMWSGLMKCLKPCIVNIEDMDARNIQQYYGKKRKMFTAHEDRIIFKCQYRRQPKSYPSEFNQLCNDGFMKLPSCQ</sequence>
<evidence type="ECO:0000256" key="3">
    <source>
        <dbReference type="ARBA" id="ARBA00022729"/>
    </source>
</evidence>
<evidence type="ECO:0000313" key="9">
    <source>
        <dbReference type="Proteomes" id="UP001187315"/>
    </source>
</evidence>
<evidence type="ECO:0000313" key="8">
    <source>
        <dbReference type="EMBL" id="KAK2868955.1"/>
    </source>
</evidence>
<evidence type="ECO:0000256" key="2">
    <source>
        <dbReference type="ARBA" id="ARBA00022659"/>
    </source>
</evidence>
<feature type="chain" id="PRO_5041701504" description="Sushi domain-containing protein" evidence="6">
    <location>
        <begin position="21"/>
        <end position="210"/>
    </location>
</feature>
<comment type="caution">
    <text evidence="8">The sequence shown here is derived from an EMBL/GenBank/DDBJ whole genome shotgun (WGS) entry which is preliminary data.</text>
</comment>
<feature type="domain" description="Sushi" evidence="7">
    <location>
        <begin position="88"/>
        <end position="146"/>
    </location>
</feature>
<feature type="disulfide bond" evidence="5">
    <location>
        <begin position="90"/>
        <end position="133"/>
    </location>
</feature>
<gene>
    <name evidence="8" type="ORF">Q7C36_000826</name>
</gene>
<feature type="disulfide bond" evidence="5">
    <location>
        <begin position="57"/>
        <end position="84"/>
    </location>
</feature>
<keyword evidence="4 5" id="KW-1015">Disulfide bond</keyword>
<feature type="domain" description="Sushi" evidence="7">
    <location>
        <begin position="24"/>
        <end position="86"/>
    </location>
</feature>
<dbReference type="InterPro" id="IPR000436">
    <property type="entry name" value="Sushi_SCR_CCP_dom"/>
</dbReference>
<evidence type="ECO:0000256" key="4">
    <source>
        <dbReference type="ARBA" id="ARBA00023157"/>
    </source>
</evidence>
<organism evidence="8 9">
    <name type="scientific">Tachysurus vachellii</name>
    <name type="common">Darkbarbel catfish</name>
    <name type="synonym">Pelteobagrus vachellii</name>
    <dbReference type="NCBI Taxonomy" id="175792"/>
    <lineage>
        <taxon>Eukaryota</taxon>
        <taxon>Metazoa</taxon>
        <taxon>Chordata</taxon>
        <taxon>Craniata</taxon>
        <taxon>Vertebrata</taxon>
        <taxon>Euteleostomi</taxon>
        <taxon>Actinopterygii</taxon>
        <taxon>Neopterygii</taxon>
        <taxon>Teleostei</taxon>
        <taxon>Ostariophysi</taxon>
        <taxon>Siluriformes</taxon>
        <taxon>Bagridae</taxon>
        <taxon>Tachysurus</taxon>
    </lineage>
</organism>
<dbReference type="AlphaFoldDB" id="A0AA88TCK6"/>
<evidence type="ECO:0000256" key="1">
    <source>
        <dbReference type="ARBA" id="ARBA00004328"/>
    </source>
</evidence>
<dbReference type="PANTHER" id="PTHR45785:SF2">
    <property type="entry name" value="COMPLEMENT FACTOR H-RELATED"/>
    <property type="match status" value="1"/>
</dbReference>
<evidence type="ECO:0000256" key="6">
    <source>
        <dbReference type="SAM" id="SignalP"/>
    </source>
</evidence>
<dbReference type="InterPro" id="IPR035976">
    <property type="entry name" value="Sushi/SCR/CCP_sf"/>
</dbReference>
<dbReference type="SUPFAM" id="SSF57535">
    <property type="entry name" value="Complement control module/SCR domain"/>
    <property type="match status" value="3"/>
</dbReference>
<keyword evidence="3 6" id="KW-0732">Signal</keyword>
<evidence type="ECO:0000256" key="5">
    <source>
        <dbReference type="PROSITE-ProRule" id="PRU00302"/>
    </source>
</evidence>
<keyword evidence="9" id="KW-1185">Reference proteome</keyword>
<comment type="subcellular location">
    <subcellularLocation>
        <location evidence="1">Virion</location>
    </subcellularLocation>
</comment>
<dbReference type="EMBL" id="JAVHJS010000001">
    <property type="protein sequence ID" value="KAK2868955.1"/>
    <property type="molecule type" value="Genomic_DNA"/>
</dbReference>
<dbReference type="Gene3D" id="2.10.70.10">
    <property type="entry name" value="Complement Module, domain 1"/>
    <property type="match status" value="3"/>
</dbReference>
<protein>
    <recommendedName>
        <fullName evidence="7">Sushi domain-containing protein</fullName>
    </recommendedName>
</protein>
<dbReference type="InterPro" id="IPR051503">
    <property type="entry name" value="ComplSys_Reg/VirEntry_Med"/>
</dbReference>
<dbReference type="Pfam" id="PF00084">
    <property type="entry name" value="Sushi"/>
    <property type="match status" value="2"/>
</dbReference>
<dbReference type="Proteomes" id="UP001187315">
    <property type="component" value="Unassembled WGS sequence"/>
</dbReference>
<dbReference type="PANTHER" id="PTHR45785">
    <property type="entry name" value="COMPLEMENT FACTOR H-RELATED"/>
    <property type="match status" value="1"/>
</dbReference>
<proteinExistence type="predicted"/>
<accession>A0AA88TCK6</accession>
<comment type="caution">
    <text evidence="5">Lacks conserved residue(s) required for the propagation of feature annotation.</text>
</comment>
<name>A0AA88TCK6_TACVA</name>
<evidence type="ECO:0000259" key="7">
    <source>
        <dbReference type="PROSITE" id="PS50923"/>
    </source>
</evidence>
<dbReference type="SMART" id="SM00032">
    <property type="entry name" value="CCP"/>
    <property type="match status" value="2"/>
</dbReference>
<keyword evidence="2 5" id="KW-0768">Sushi</keyword>
<feature type="signal peptide" evidence="6">
    <location>
        <begin position="1"/>
        <end position="20"/>
    </location>
</feature>